<protein>
    <recommendedName>
        <fullName evidence="4">EamA domain-containing protein</fullName>
    </recommendedName>
</protein>
<name>C7PX06_CATAD</name>
<feature type="transmembrane region" description="Helical" evidence="1">
    <location>
        <begin position="65"/>
        <end position="86"/>
    </location>
</feature>
<keyword evidence="1" id="KW-1133">Transmembrane helix</keyword>
<dbReference type="InParanoid" id="C7PX06"/>
<gene>
    <name evidence="2" type="ordered locus">Caci_8440</name>
</gene>
<dbReference type="EMBL" id="CP001700">
    <property type="protein sequence ID" value="ACU77263.1"/>
    <property type="molecule type" value="Genomic_DNA"/>
</dbReference>
<feature type="transmembrane region" description="Helical" evidence="1">
    <location>
        <begin position="92"/>
        <end position="111"/>
    </location>
</feature>
<dbReference type="KEGG" id="cai:Caci_8440"/>
<evidence type="ECO:0000313" key="3">
    <source>
        <dbReference type="Proteomes" id="UP000000851"/>
    </source>
</evidence>
<keyword evidence="1" id="KW-0472">Membrane</keyword>
<evidence type="ECO:0008006" key="4">
    <source>
        <dbReference type="Google" id="ProtNLM"/>
    </source>
</evidence>
<feature type="transmembrane region" description="Helical" evidence="1">
    <location>
        <begin position="272"/>
        <end position="292"/>
    </location>
</feature>
<dbReference type="AlphaFoldDB" id="C7PX06"/>
<feature type="transmembrane region" description="Helical" evidence="1">
    <location>
        <begin position="242"/>
        <end position="266"/>
    </location>
</feature>
<evidence type="ECO:0000313" key="2">
    <source>
        <dbReference type="EMBL" id="ACU77263.1"/>
    </source>
</evidence>
<feature type="transmembrane region" description="Helical" evidence="1">
    <location>
        <begin position="123"/>
        <end position="142"/>
    </location>
</feature>
<feature type="transmembrane region" description="Helical" evidence="1">
    <location>
        <begin position="216"/>
        <end position="235"/>
    </location>
</feature>
<dbReference type="eggNOG" id="ENOG5032SDA">
    <property type="taxonomic scope" value="Bacteria"/>
</dbReference>
<feature type="transmembrane region" description="Helical" evidence="1">
    <location>
        <begin position="148"/>
        <end position="172"/>
    </location>
</feature>
<feature type="transmembrane region" description="Helical" evidence="1">
    <location>
        <begin position="193"/>
        <end position="210"/>
    </location>
</feature>
<proteinExistence type="predicted"/>
<accession>C7PX06</accession>
<keyword evidence="3" id="KW-1185">Reference proteome</keyword>
<feature type="transmembrane region" description="Helical" evidence="1">
    <location>
        <begin position="32"/>
        <end position="53"/>
    </location>
</feature>
<dbReference type="Proteomes" id="UP000000851">
    <property type="component" value="Chromosome"/>
</dbReference>
<reference evidence="2 3" key="1">
    <citation type="journal article" date="2009" name="Stand. Genomic Sci.">
        <title>Complete genome sequence of Catenulispora acidiphila type strain (ID 139908).</title>
        <authorList>
            <person name="Copeland A."/>
            <person name="Lapidus A."/>
            <person name="Glavina Del Rio T."/>
            <person name="Nolan M."/>
            <person name="Lucas S."/>
            <person name="Chen F."/>
            <person name="Tice H."/>
            <person name="Cheng J.F."/>
            <person name="Bruce D."/>
            <person name="Goodwin L."/>
            <person name="Pitluck S."/>
            <person name="Mikhailova N."/>
            <person name="Pati A."/>
            <person name="Ivanova N."/>
            <person name="Mavromatis K."/>
            <person name="Chen A."/>
            <person name="Palaniappan K."/>
            <person name="Chain P."/>
            <person name="Land M."/>
            <person name="Hauser L."/>
            <person name="Chang Y.J."/>
            <person name="Jeffries C.D."/>
            <person name="Chertkov O."/>
            <person name="Brettin T."/>
            <person name="Detter J.C."/>
            <person name="Han C."/>
            <person name="Ali Z."/>
            <person name="Tindall B.J."/>
            <person name="Goker M."/>
            <person name="Bristow J."/>
            <person name="Eisen J.A."/>
            <person name="Markowitz V."/>
            <person name="Hugenholtz P."/>
            <person name="Kyrpides N.C."/>
            <person name="Klenk H.P."/>
        </authorList>
    </citation>
    <scope>NUCLEOTIDE SEQUENCE [LARGE SCALE GENOMIC DNA]</scope>
    <source>
        <strain evidence="3">DSM 44928 / JCM 14897 / NBRC 102108 / NRRL B-24433 / ID139908</strain>
    </source>
</reference>
<evidence type="ECO:0000256" key="1">
    <source>
        <dbReference type="SAM" id="Phobius"/>
    </source>
</evidence>
<sequence>MGGSLLVTIAITLQALSNGLLSDHLSGAESVLLSFLAFGTSALVFGLATRFRASEDRQPLRGARLRLMLLLNVATAVTFLGFYWSLSVIPAPLASAVETGIGPLALACLLIRRSGGVRRLVEISLGALSLLLALLAGCRMASNGRVESPALLLGGVGIAAVAGCSAAGIAALSHRLGQLRVSPAQVTAHRFHLTYLLALAVLVSGSRPAGGWAGSSVAFIAAVAVLGAALPLYVLQIGMQRTAPLVVTLMASAVPGLTYLMASLVGRQGFDIVTFVLFNGSLGVAFLGPVLVRRLPRTAADVTRASGQAELRFREA</sequence>
<dbReference type="RefSeq" id="WP_015796988.1">
    <property type="nucleotide sequence ID" value="NC_013131.1"/>
</dbReference>
<dbReference type="OrthoDB" id="4215223at2"/>
<keyword evidence="1" id="KW-0812">Transmembrane</keyword>
<organism evidence="2 3">
    <name type="scientific">Catenulispora acidiphila (strain DSM 44928 / JCM 14897 / NBRC 102108 / NRRL B-24433 / ID139908)</name>
    <dbReference type="NCBI Taxonomy" id="479433"/>
    <lineage>
        <taxon>Bacteria</taxon>
        <taxon>Bacillati</taxon>
        <taxon>Actinomycetota</taxon>
        <taxon>Actinomycetes</taxon>
        <taxon>Catenulisporales</taxon>
        <taxon>Catenulisporaceae</taxon>
        <taxon>Catenulispora</taxon>
    </lineage>
</organism>
<dbReference type="HOGENOM" id="CLU_908887_0_0_11"/>